<dbReference type="AlphaFoldDB" id="A0A2M8PIQ0"/>
<protein>
    <recommendedName>
        <fullName evidence="3">Polymerase nucleotidyl transferase domain-containing protein</fullName>
    </recommendedName>
</protein>
<gene>
    <name evidence="1" type="ORF">CUN49_00430</name>
</gene>
<sequence length="305" mass="34034">MESLSALERAILHTLLYADIFDFALTEAEIHHFLIGCAADLPSVQAALHGSARLAGYVEYCEGFWTLRGRAALSAVRRSREAASQALWPVARFYGKLLAHLPFVRMVALTGSLAVRGAYHAQDDIDFLLVTVPNRVWLARLLAIGVVRLARLRGVRLCPNYVLSESALAQTQRDIYMAHELAQMVPLAGHALYAAMRAENRWTQAFLPNAEQPFYCIAESTPCGIGRALQGLAEAALRGKLGDWLERWERRRKARKLMAQQTAHSAAQLDSERVKGHFQDHGARIREAYAHKLRDYALTKAMSSD</sequence>
<organism evidence="1 2">
    <name type="scientific">Candidatus Thermofonsia Clade 1 bacterium</name>
    <dbReference type="NCBI Taxonomy" id="2364210"/>
    <lineage>
        <taxon>Bacteria</taxon>
        <taxon>Bacillati</taxon>
        <taxon>Chloroflexota</taxon>
        <taxon>Candidatus Thermofontia</taxon>
        <taxon>Candidatus Thermofonsia Clade 1</taxon>
    </lineage>
</organism>
<dbReference type="EMBL" id="PGTM01000002">
    <property type="protein sequence ID" value="PJF37422.1"/>
    <property type="molecule type" value="Genomic_DNA"/>
</dbReference>
<name>A0A2M8PIQ0_9CHLR</name>
<evidence type="ECO:0008006" key="3">
    <source>
        <dbReference type="Google" id="ProtNLM"/>
    </source>
</evidence>
<reference evidence="1 2" key="1">
    <citation type="submission" date="2017-11" db="EMBL/GenBank/DDBJ databases">
        <title>Evolution of Phototrophy in the Chloroflexi Phylum Driven by Horizontal Gene Transfer.</title>
        <authorList>
            <person name="Ward L.M."/>
            <person name="Hemp J."/>
            <person name="Shih P.M."/>
            <person name="Mcglynn S.E."/>
            <person name="Fischer W."/>
        </authorList>
    </citation>
    <scope>NUCLEOTIDE SEQUENCE [LARGE SCALE GENOMIC DNA]</scope>
    <source>
        <strain evidence="1">JP3_13</strain>
    </source>
</reference>
<dbReference type="Proteomes" id="UP000229681">
    <property type="component" value="Unassembled WGS sequence"/>
</dbReference>
<evidence type="ECO:0000313" key="1">
    <source>
        <dbReference type="EMBL" id="PJF37422.1"/>
    </source>
</evidence>
<evidence type="ECO:0000313" key="2">
    <source>
        <dbReference type="Proteomes" id="UP000229681"/>
    </source>
</evidence>
<comment type="caution">
    <text evidence="1">The sequence shown here is derived from an EMBL/GenBank/DDBJ whole genome shotgun (WGS) entry which is preliminary data.</text>
</comment>
<proteinExistence type="predicted"/>
<accession>A0A2M8PIQ0</accession>